<name>A0A518DZ88_9BACT</name>
<evidence type="ECO:0000256" key="5">
    <source>
        <dbReference type="ARBA" id="ARBA00023145"/>
    </source>
</evidence>
<evidence type="ECO:0000313" key="15">
    <source>
        <dbReference type="Proteomes" id="UP000317648"/>
    </source>
</evidence>
<dbReference type="KEGG" id="lcre:Pla8534_49890"/>
<keyword evidence="15" id="KW-1185">Reference proteome</keyword>
<keyword evidence="8 9" id="KW-0670">Pyruvate</keyword>
<dbReference type="Proteomes" id="UP000317648">
    <property type="component" value="Chromosome"/>
</dbReference>
<evidence type="ECO:0000256" key="12">
    <source>
        <dbReference type="PIRSR" id="PIRSR006246-3"/>
    </source>
</evidence>
<dbReference type="CDD" id="cd06919">
    <property type="entry name" value="Asp_decarbox"/>
    <property type="match status" value="1"/>
</dbReference>
<evidence type="ECO:0000256" key="2">
    <source>
        <dbReference type="ARBA" id="ARBA00022655"/>
    </source>
</evidence>
<dbReference type="NCBIfam" id="TIGR00223">
    <property type="entry name" value="panD"/>
    <property type="match status" value="1"/>
</dbReference>
<comment type="PTM">
    <text evidence="9 12">Is synthesized initially as an inactive proenzyme, which is activated by self-cleavage at a specific serine bond to produce a beta-subunit with a hydroxyl group at its C-terminus and an alpha-subunit with a pyruvoyl group at its N-terminus.</text>
</comment>
<feature type="binding site" evidence="9 11">
    <location>
        <begin position="73"/>
        <end position="75"/>
    </location>
    <ligand>
        <name>substrate</name>
    </ligand>
</feature>
<evidence type="ECO:0000256" key="8">
    <source>
        <dbReference type="ARBA" id="ARBA00023317"/>
    </source>
</evidence>
<dbReference type="GO" id="GO:0015940">
    <property type="term" value="P:pantothenate biosynthetic process"/>
    <property type="evidence" value="ECO:0007669"/>
    <property type="project" value="UniProtKB-UniRule"/>
</dbReference>
<evidence type="ECO:0000256" key="7">
    <source>
        <dbReference type="ARBA" id="ARBA00023270"/>
    </source>
</evidence>
<dbReference type="AlphaFoldDB" id="A0A518DZ88"/>
<reference evidence="14 15" key="1">
    <citation type="submission" date="2019-02" db="EMBL/GenBank/DDBJ databases">
        <title>Deep-cultivation of Planctomycetes and their phenomic and genomic characterization uncovers novel biology.</title>
        <authorList>
            <person name="Wiegand S."/>
            <person name="Jogler M."/>
            <person name="Boedeker C."/>
            <person name="Pinto D."/>
            <person name="Vollmers J."/>
            <person name="Rivas-Marin E."/>
            <person name="Kohn T."/>
            <person name="Peeters S.H."/>
            <person name="Heuer A."/>
            <person name="Rast P."/>
            <person name="Oberbeckmann S."/>
            <person name="Bunk B."/>
            <person name="Jeske O."/>
            <person name="Meyerdierks A."/>
            <person name="Storesund J.E."/>
            <person name="Kallscheuer N."/>
            <person name="Luecker S."/>
            <person name="Lage O.M."/>
            <person name="Pohl T."/>
            <person name="Merkel B.J."/>
            <person name="Hornburger P."/>
            <person name="Mueller R.-W."/>
            <person name="Bruemmer F."/>
            <person name="Labrenz M."/>
            <person name="Spormann A.M."/>
            <person name="Op den Camp H."/>
            <person name="Overmann J."/>
            <person name="Amann R."/>
            <person name="Jetten M.S.M."/>
            <person name="Mascher T."/>
            <person name="Medema M.H."/>
            <person name="Devos D.P."/>
            <person name="Kaster A.-K."/>
            <person name="Ovreas L."/>
            <person name="Rohde M."/>
            <person name="Galperin M.Y."/>
            <person name="Jogler C."/>
        </authorList>
    </citation>
    <scope>NUCLEOTIDE SEQUENCE [LARGE SCALE GENOMIC DNA]</scope>
    <source>
        <strain evidence="14 15">Pla85_3_4</strain>
    </source>
</reference>
<feature type="active site" description="Proton donor" evidence="9 10">
    <location>
        <position position="58"/>
    </location>
</feature>
<dbReference type="PIRSF" id="PIRSF006246">
    <property type="entry name" value="Asp_decarbox"/>
    <property type="match status" value="1"/>
</dbReference>
<comment type="pathway">
    <text evidence="9">Cofactor biosynthesis; (R)-pantothenate biosynthesis; beta-alanine from L-aspartate: step 1/1.</text>
</comment>
<proteinExistence type="inferred from homology"/>
<feature type="chain" id="PRO_5023577651" description="Aspartate 1-decarboxylase alpha chain" evidence="9 13">
    <location>
        <begin position="25"/>
        <end position="117"/>
    </location>
</feature>
<feature type="active site" description="Schiff-base intermediate with substrate; via pyruvic acid" evidence="9 10">
    <location>
        <position position="25"/>
    </location>
</feature>
<dbReference type="InterPro" id="IPR003190">
    <property type="entry name" value="Asp_decarbox"/>
</dbReference>
<dbReference type="Pfam" id="PF02261">
    <property type="entry name" value="Asp_decarbox"/>
    <property type="match status" value="1"/>
</dbReference>
<keyword evidence="1 9" id="KW-0963">Cytoplasm</keyword>
<keyword evidence="2 9" id="KW-0566">Pantothenate biosynthesis</keyword>
<dbReference type="InterPro" id="IPR009010">
    <property type="entry name" value="Asp_de-COase-like_dom_sf"/>
</dbReference>
<dbReference type="Gene3D" id="2.40.40.20">
    <property type="match status" value="1"/>
</dbReference>
<dbReference type="SUPFAM" id="SSF50692">
    <property type="entry name" value="ADC-like"/>
    <property type="match status" value="1"/>
</dbReference>
<sequence>MKRTLLYSKIHRATVTDADLAYDGSITIDRNLLAAADIREFESVDIYNLRNGARLRTYTMAGPAGQGEICINGAAAHLVGPGDLVIICCYAELEEAEIPAHVPRVVLVDENNVPREH</sequence>
<dbReference type="RefSeq" id="WP_145055932.1">
    <property type="nucleotide sequence ID" value="NZ_CP036433.1"/>
</dbReference>
<protein>
    <recommendedName>
        <fullName evidence="9">Aspartate 1-decarboxylase</fullName>
        <ecNumber evidence="9">4.1.1.11</ecNumber>
    </recommendedName>
    <alternativeName>
        <fullName evidence="9">Aspartate alpha-decarboxylase</fullName>
    </alternativeName>
    <component>
        <recommendedName>
            <fullName evidence="9">Aspartate 1-decarboxylase beta chain</fullName>
        </recommendedName>
    </component>
    <component>
        <recommendedName>
            <fullName evidence="9">Aspartate 1-decarboxylase alpha chain</fullName>
        </recommendedName>
    </component>
</protein>
<dbReference type="PANTHER" id="PTHR21012:SF0">
    <property type="entry name" value="ASPARTATE 1-DECARBOXYLASE"/>
    <property type="match status" value="1"/>
</dbReference>
<organism evidence="14 15">
    <name type="scientific">Lignipirellula cremea</name>
    <dbReference type="NCBI Taxonomy" id="2528010"/>
    <lineage>
        <taxon>Bacteria</taxon>
        <taxon>Pseudomonadati</taxon>
        <taxon>Planctomycetota</taxon>
        <taxon>Planctomycetia</taxon>
        <taxon>Pirellulales</taxon>
        <taxon>Pirellulaceae</taxon>
        <taxon>Lignipirellula</taxon>
    </lineage>
</organism>
<comment type="function">
    <text evidence="9">Catalyzes the pyruvoyl-dependent decarboxylation of aspartate to produce beta-alanine.</text>
</comment>
<dbReference type="EC" id="4.1.1.11" evidence="9"/>
<keyword evidence="6 9" id="KW-0456">Lyase</keyword>
<dbReference type="OrthoDB" id="9803983at2"/>
<dbReference type="GO" id="GO:0005829">
    <property type="term" value="C:cytosol"/>
    <property type="evidence" value="ECO:0007669"/>
    <property type="project" value="TreeGrafter"/>
</dbReference>
<dbReference type="UniPathway" id="UPA00028">
    <property type="reaction ID" value="UER00002"/>
</dbReference>
<evidence type="ECO:0000256" key="4">
    <source>
        <dbReference type="ARBA" id="ARBA00022813"/>
    </source>
</evidence>
<keyword evidence="4 9" id="KW-0068">Autocatalytic cleavage</keyword>
<evidence type="ECO:0000256" key="1">
    <source>
        <dbReference type="ARBA" id="ARBA00022490"/>
    </source>
</evidence>
<comment type="subunit">
    <text evidence="9">Heterooctamer of four alpha and four beta subunits.</text>
</comment>
<evidence type="ECO:0000256" key="13">
    <source>
        <dbReference type="PIRSR" id="PIRSR006246-5"/>
    </source>
</evidence>
<keyword evidence="3 9" id="KW-0210">Decarboxylase</keyword>
<dbReference type="PANTHER" id="PTHR21012">
    <property type="entry name" value="ASPARTATE 1-DECARBOXYLASE"/>
    <property type="match status" value="1"/>
</dbReference>
<comment type="catalytic activity">
    <reaction evidence="9">
        <text>L-aspartate + H(+) = beta-alanine + CO2</text>
        <dbReference type="Rhea" id="RHEA:19497"/>
        <dbReference type="ChEBI" id="CHEBI:15378"/>
        <dbReference type="ChEBI" id="CHEBI:16526"/>
        <dbReference type="ChEBI" id="CHEBI:29991"/>
        <dbReference type="ChEBI" id="CHEBI:57966"/>
        <dbReference type="EC" id="4.1.1.11"/>
    </reaction>
</comment>
<feature type="chain" id="PRO_5023577652" description="Aspartate 1-decarboxylase beta chain" evidence="9 13">
    <location>
        <begin position="1"/>
        <end position="24"/>
    </location>
</feature>
<evidence type="ECO:0000256" key="3">
    <source>
        <dbReference type="ARBA" id="ARBA00022793"/>
    </source>
</evidence>
<comment type="similarity">
    <text evidence="9">Belongs to the PanD family.</text>
</comment>
<gene>
    <name evidence="9 14" type="primary">panD</name>
    <name evidence="14" type="ORF">Pla8534_49890</name>
</gene>
<comment type="subcellular location">
    <subcellularLocation>
        <location evidence="9">Cytoplasm</location>
    </subcellularLocation>
</comment>
<accession>A0A518DZ88</accession>
<keyword evidence="7 9" id="KW-0704">Schiff base</keyword>
<dbReference type="HAMAP" id="MF_00446">
    <property type="entry name" value="PanD"/>
    <property type="match status" value="1"/>
</dbReference>
<comment type="cofactor">
    <cofactor evidence="9 10">
        <name>pyruvate</name>
        <dbReference type="ChEBI" id="CHEBI:15361"/>
    </cofactor>
    <text evidence="9 10">Binds 1 pyruvoyl group covalently per subunit.</text>
</comment>
<evidence type="ECO:0000256" key="10">
    <source>
        <dbReference type="PIRSR" id="PIRSR006246-1"/>
    </source>
</evidence>
<evidence type="ECO:0000256" key="9">
    <source>
        <dbReference type="HAMAP-Rule" id="MF_00446"/>
    </source>
</evidence>
<dbReference type="EMBL" id="CP036433">
    <property type="protein sequence ID" value="QDU97144.1"/>
    <property type="molecule type" value="Genomic_DNA"/>
</dbReference>
<dbReference type="GO" id="GO:0006523">
    <property type="term" value="P:alanine biosynthetic process"/>
    <property type="evidence" value="ECO:0007669"/>
    <property type="project" value="InterPro"/>
</dbReference>
<feature type="modified residue" description="Pyruvic acid (Ser)" evidence="9 12">
    <location>
        <position position="25"/>
    </location>
</feature>
<evidence type="ECO:0000313" key="14">
    <source>
        <dbReference type="EMBL" id="QDU97144.1"/>
    </source>
</evidence>
<evidence type="ECO:0000256" key="6">
    <source>
        <dbReference type="ARBA" id="ARBA00023239"/>
    </source>
</evidence>
<dbReference type="GO" id="GO:0004068">
    <property type="term" value="F:aspartate 1-decarboxylase activity"/>
    <property type="evidence" value="ECO:0007669"/>
    <property type="project" value="UniProtKB-UniRule"/>
</dbReference>
<evidence type="ECO:0000256" key="11">
    <source>
        <dbReference type="PIRSR" id="PIRSR006246-2"/>
    </source>
</evidence>
<feature type="binding site" evidence="9 11">
    <location>
        <position position="57"/>
    </location>
    <ligand>
        <name>substrate</name>
    </ligand>
</feature>
<keyword evidence="5 9" id="KW-0865">Zymogen</keyword>